<keyword evidence="8" id="KW-0067">ATP-binding</keyword>
<comment type="similarity">
    <text evidence="3">Belongs to the dihydroxyacetone kinase (DAK) family.</text>
</comment>
<dbReference type="OrthoDB" id="1724672at2759"/>
<feature type="binding site" evidence="12">
    <location>
        <begin position="71"/>
        <end position="74"/>
    </location>
    <ligand>
        <name>substrate</name>
    </ligand>
</feature>
<feature type="binding site" evidence="12">
    <location>
        <position position="127"/>
    </location>
    <ligand>
        <name>substrate</name>
    </ligand>
</feature>
<feature type="domain" description="DhaL" evidence="14">
    <location>
        <begin position="408"/>
        <end position="603"/>
    </location>
</feature>
<dbReference type="UniPathway" id="UPA00617">
    <property type="reaction ID" value="UER00669"/>
</dbReference>
<keyword evidence="7" id="KW-0319">Glycerol metabolism</keyword>
<evidence type="ECO:0008006" key="18">
    <source>
        <dbReference type="Google" id="ProtNLM"/>
    </source>
</evidence>
<feature type="chain" id="PRO_5034705627" description="Dihydroxyacetone kinase" evidence="13">
    <location>
        <begin position="20"/>
        <end position="607"/>
    </location>
</feature>
<dbReference type="GO" id="GO:0005829">
    <property type="term" value="C:cytosol"/>
    <property type="evidence" value="ECO:0007669"/>
    <property type="project" value="TreeGrafter"/>
</dbReference>
<dbReference type="InterPro" id="IPR004006">
    <property type="entry name" value="DhaK_dom"/>
</dbReference>
<keyword evidence="17" id="KW-1185">Reference proteome</keyword>
<dbReference type="InterPro" id="IPR012734">
    <property type="entry name" value="DhaK_ATP"/>
</dbReference>
<evidence type="ECO:0000256" key="12">
    <source>
        <dbReference type="PIRSR" id="PIRSR612734-2"/>
    </source>
</evidence>
<dbReference type="PROSITE" id="PS51481">
    <property type="entry name" value="DHAK"/>
    <property type="match status" value="1"/>
</dbReference>
<evidence type="ECO:0000256" key="5">
    <source>
        <dbReference type="ARBA" id="ARBA00022741"/>
    </source>
</evidence>
<comment type="caution">
    <text evidence="16">The sequence shown here is derived from an EMBL/GenBank/DDBJ whole genome shotgun (WGS) entry which is preliminary data.</text>
</comment>
<dbReference type="SUPFAM" id="SSF101473">
    <property type="entry name" value="DhaL-like"/>
    <property type="match status" value="1"/>
</dbReference>
<dbReference type="Gene3D" id="3.40.50.10440">
    <property type="entry name" value="Dihydroxyacetone kinase, domain 1"/>
    <property type="match status" value="1"/>
</dbReference>
<dbReference type="FunFam" id="3.40.50.10440:FF:000001">
    <property type="entry name" value="Dihydroxyacetone kinase, DhaK subunit"/>
    <property type="match status" value="1"/>
</dbReference>
<evidence type="ECO:0000256" key="1">
    <source>
        <dbReference type="ARBA" id="ARBA00003264"/>
    </source>
</evidence>
<evidence type="ECO:0000256" key="8">
    <source>
        <dbReference type="ARBA" id="ARBA00022840"/>
    </source>
</evidence>
<dbReference type="Pfam" id="PF02733">
    <property type="entry name" value="Dak1"/>
    <property type="match status" value="1"/>
</dbReference>
<keyword evidence="5" id="KW-0547">Nucleotide-binding</keyword>
<organism evidence="16 17">
    <name type="scientific">Circinella minor</name>
    <dbReference type="NCBI Taxonomy" id="1195481"/>
    <lineage>
        <taxon>Eukaryota</taxon>
        <taxon>Fungi</taxon>
        <taxon>Fungi incertae sedis</taxon>
        <taxon>Mucoromycota</taxon>
        <taxon>Mucoromycotina</taxon>
        <taxon>Mucoromycetes</taxon>
        <taxon>Mucorales</taxon>
        <taxon>Lichtheimiaceae</taxon>
        <taxon>Circinella</taxon>
    </lineage>
</organism>
<dbReference type="PROSITE" id="PS51480">
    <property type="entry name" value="DHAL"/>
    <property type="match status" value="1"/>
</dbReference>
<evidence type="ECO:0000256" key="13">
    <source>
        <dbReference type="SAM" id="SignalP"/>
    </source>
</evidence>
<dbReference type="NCBIfam" id="TIGR02361">
    <property type="entry name" value="dak_ATP"/>
    <property type="match status" value="1"/>
</dbReference>
<dbReference type="GO" id="GO:0004371">
    <property type="term" value="F:glycerone kinase activity"/>
    <property type="evidence" value="ECO:0007669"/>
    <property type="project" value="UniProtKB-EC"/>
</dbReference>
<dbReference type="SUPFAM" id="SSF82549">
    <property type="entry name" value="DAK1/DegV-like"/>
    <property type="match status" value="1"/>
</dbReference>
<evidence type="ECO:0000256" key="4">
    <source>
        <dbReference type="ARBA" id="ARBA00022679"/>
    </source>
</evidence>
<evidence type="ECO:0000259" key="15">
    <source>
        <dbReference type="PROSITE" id="PS51481"/>
    </source>
</evidence>
<feature type="domain" description="DhaK" evidence="15">
    <location>
        <begin position="23"/>
        <end position="358"/>
    </location>
</feature>
<dbReference type="GO" id="GO:0019588">
    <property type="term" value="P:anaerobic glycerol catabolic process"/>
    <property type="evidence" value="ECO:0007669"/>
    <property type="project" value="UniProtKB-UniPathway"/>
</dbReference>
<dbReference type="Pfam" id="PF02734">
    <property type="entry name" value="Dak2"/>
    <property type="match status" value="1"/>
</dbReference>
<name>A0A8H7VST6_9FUNG</name>
<evidence type="ECO:0000256" key="6">
    <source>
        <dbReference type="ARBA" id="ARBA00022777"/>
    </source>
</evidence>
<comment type="function">
    <text evidence="1">Catalyzes both the phosphorylation of dihydroxyacetone and of glyceraldehyde.</text>
</comment>
<dbReference type="FunFam" id="1.25.40.340:FF:000001">
    <property type="entry name" value="Dihydroxyacetone kinase 1"/>
    <property type="match status" value="1"/>
</dbReference>
<accession>A0A8H7VST6</accession>
<evidence type="ECO:0000256" key="2">
    <source>
        <dbReference type="ARBA" id="ARBA00004778"/>
    </source>
</evidence>
<dbReference type="Gene3D" id="3.30.1180.20">
    <property type="entry name" value="Dihydroxyacetone kinase, domain 2"/>
    <property type="match status" value="1"/>
</dbReference>
<dbReference type="GO" id="GO:0005524">
    <property type="term" value="F:ATP binding"/>
    <property type="evidence" value="ECO:0007669"/>
    <property type="project" value="UniProtKB-KW"/>
</dbReference>
<dbReference type="PANTHER" id="PTHR28629">
    <property type="entry name" value="TRIOKINASE/FMN CYCLASE"/>
    <property type="match status" value="1"/>
</dbReference>
<comment type="catalytic activity">
    <reaction evidence="9">
        <text>D-glyceraldehyde + ATP = D-glyceraldehyde 3-phosphate + ADP + H(+)</text>
        <dbReference type="Rhea" id="RHEA:13941"/>
        <dbReference type="ChEBI" id="CHEBI:15378"/>
        <dbReference type="ChEBI" id="CHEBI:17378"/>
        <dbReference type="ChEBI" id="CHEBI:30616"/>
        <dbReference type="ChEBI" id="CHEBI:59776"/>
        <dbReference type="ChEBI" id="CHEBI:456216"/>
        <dbReference type="EC" id="2.7.1.28"/>
    </reaction>
</comment>
<evidence type="ECO:0000313" key="17">
    <source>
        <dbReference type="Proteomes" id="UP000646827"/>
    </source>
</evidence>
<dbReference type="EMBL" id="JAEPRB010000024">
    <property type="protein sequence ID" value="KAG2225774.1"/>
    <property type="molecule type" value="Genomic_DNA"/>
</dbReference>
<evidence type="ECO:0000259" key="14">
    <source>
        <dbReference type="PROSITE" id="PS51480"/>
    </source>
</evidence>
<feature type="signal peptide" evidence="13">
    <location>
        <begin position="1"/>
        <end position="19"/>
    </location>
</feature>
<dbReference type="InterPro" id="IPR004007">
    <property type="entry name" value="DhaL_dom"/>
</dbReference>
<keyword evidence="6" id="KW-0418">Kinase</keyword>
<keyword evidence="13" id="KW-0732">Signal</keyword>
<protein>
    <recommendedName>
        <fullName evidence="18">Dihydroxyacetone kinase</fullName>
    </recommendedName>
</protein>
<dbReference type="AlphaFoldDB" id="A0A8H7VST6"/>
<evidence type="ECO:0000313" key="16">
    <source>
        <dbReference type="EMBL" id="KAG2225774.1"/>
    </source>
</evidence>
<dbReference type="SMART" id="SM01120">
    <property type="entry name" value="Dak2"/>
    <property type="match status" value="1"/>
</dbReference>
<evidence type="ECO:0000256" key="7">
    <source>
        <dbReference type="ARBA" id="ARBA00022798"/>
    </source>
</evidence>
<dbReference type="FunFam" id="3.30.1180.20:FF:000001">
    <property type="entry name" value="Dihydroxyacetone kinase 1"/>
    <property type="match status" value="1"/>
</dbReference>
<evidence type="ECO:0000256" key="10">
    <source>
        <dbReference type="ARBA" id="ARBA00048898"/>
    </source>
</evidence>
<evidence type="ECO:0000256" key="11">
    <source>
        <dbReference type="PIRSR" id="PIRSR612734-1"/>
    </source>
</evidence>
<reference evidence="16 17" key="1">
    <citation type="submission" date="2020-12" db="EMBL/GenBank/DDBJ databases">
        <title>Metabolic potential, ecology and presence of endohyphal bacteria is reflected in genomic diversity of Mucoromycotina.</title>
        <authorList>
            <person name="Muszewska A."/>
            <person name="Okrasinska A."/>
            <person name="Steczkiewicz K."/>
            <person name="Drgas O."/>
            <person name="Orlowska M."/>
            <person name="Perlinska-Lenart U."/>
            <person name="Aleksandrzak-Piekarczyk T."/>
            <person name="Szatraj K."/>
            <person name="Zielenkiewicz U."/>
            <person name="Pilsyk S."/>
            <person name="Malc E."/>
            <person name="Mieczkowski P."/>
            <person name="Kruszewska J.S."/>
            <person name="Biernat P."/>
            <person name="Pawlowska J."/>
        </authorList>
    </citation>
    <scope>NUCLEOTIDE SEQUENCE [LARGE SCALE GENOMIC DNA]</scope>
    <source>
        <strain evidence="16 17">CBS 142.35</strain>
    </source>
</reference>
<dbReference type="PANTHER" id="PTHR28629:SF4">
    <property type="entry name" value="TRIOKINASE_FMN CYCLASE"/>
    <property type="match status" value="1"/>
</dbReference>
<dbReference type="GO" id="GO:0050354">
    <property type="term" value="F:triokinase activity"/>
    <property type="evidence" value="ECO:0007669"/>
    <property type="project" value="UniProtKB-EC"/>
</dbReference>
<feature type="active site" description="Tele-hemiaminal-histidine intermediate" evidence="11">
    <location>
        <position position="235"/>
    </location>
</feature>
<evidence type="ECO:0000256" key="9">
    <source>
        <dbReference type="ARBA" id="ARBA00047974"/>
    </source>
</evidence>
<feature type="non-terminal residue" evidence="16">
    <location>
        <position position="1"/>
    </location>
</feature>
<evidence type="ECO:0000256" key="3">
    <source>
        <dbReference type="ARBA" id="ARBA00008757"/>
    </source>
</evidence>
<dbReference type="InterPro" id="IPR050861">
    <property type="entry name" value="Dihydroxyacetone_Kinase"/>
</dbReference>
<sequence length="607" mass="64656">KSICLIIYYHLFFFSLAKHLVNDSENLVSESIQGLCYANPHLRWIPSERVVCRADVESVAQNQVTLIAGGGSGHEPGFAGFVGEGMLTAAVCGHVFASPSSSQILTAIERVQSPHGTLVIVLNYTGDCLNFGLAVERAKARGILVDMVIVGDDVAIENKSRVGRRGLAGTIVAAKVAGAMAAQKGSTLEQVRQAAEYVNKHSATLGVALDHCHVPGSTTVQKLPDDQIELGLGIHNEPGTSKLPPLSANELVHKMITLLTNQEDQGRAYLKLNQKSPVVVLVNNLGGISTLELNLMVKETVQAVIQQNLEIKRVLSGTFLSSLNMPGVSITLLRLQDDSQEQNQLLDLLDYNVLVPGWPRTSSVSLPFTTSIAMTDENNNKKQEASNTTKTSADNEKLIIEKSVVDSRLLENAIREAAKNVIEAEPEVTSFDTILGDGDCGITLKSAATAIIEALPKLPLDSGHGTMLALADIIERTVGGTSSAIYCIFLSALGAGLSKYGSSNVTEWAKASSHALDALQSYTSARVGDRTLMDSLIPFVQVLSNTNNIDEATKAGRQGAESTRTLQAHMGRASYISTEDVKQAALPDAGAWGLAALLEGLNSGLKK</sequence>
<proteinExistence type="inferred from homology"/>
<keyword evidence="4" id="KW-0808">Transferase</keyword>
<dbReference type="Proteomes" id="UP000646827">
    <property type="component" value="Unassembled WGS sequence"/>
</dbReference>
<comment type="pathway">
    <text evidence="2">Polyol metabolism; glycerol fermentation; glycerone phosphate from glycerol (oxidative route): step 2/2.</text>
</comment>
<comment type="catalytic activity">
    <reaction evidence="10">
        <text>dihydroxyacetone + ATP = dihydroxyacetone phosphate + ADP + H(+)</text>
        <dbReference type="Rhea" id="RHEA:15773"/>
        <dbReference type="ChEBI" id="CHEBI:15378"/>
        <dbReference type="ChEBI" id="CHEBI:16016"/>
        <dbReference type="ChEBI" id="CHEBI:30616"/>
        <dbReference type="ChEBI" id="CHEBI:57642"/>
        <dbReference type="ChEBI" id="CHEBI:456216"/>
        <dbReference type="EC" id="2.7.1.29"/>
    </reaction>
</comment>
<gene>
    <name evidence="16" type="ORF">INT45_011442</name>
</gene>
<dbReference type="InterPro" id="IPR036117">
    <property type="entry name" value="DhaL_dom_sf"/>
</dbReference>
<dbReference type="Gene3D" id="1.25.40.340">
    <property type="match status" value="1"/>
</dbReference>